<evidence type="ECO:0000313" key="3">
    <source>
        <dbReference type="Proteomes" id="UP000593562"/>
    </source>
</evidence>
<evidence type="ECO:0000256" key="1">
    <source>
        <dbReference type="SAM" id="MobiDB-lite"/>
    </source>
</evidence>
<dbReference type="EMBL" id="JAAARO010000021">
    <property type="protein sequence ID" value="KAF5728650.1"/>
    <property type="molecule type" value="Genomic_DNA"/>
</dbReference>
<sequence>MLDRRRGGEAAKGLEPKDEDEYKSRAKFCYLNPVHCGGSHFSALPTFSPPVNTGPRQVSAALTRAVMA</sequence>
<feature type="region of interest" description="Disordered" evidence="1">
    <location>
        <begin position="1"/>
        <end position="21"/>
    </location>
</feature>
<gene>
    <name evidence="2" type="ORF">HS088_TW21G00799</name>
</gene>
<accession>A0A7J7C3C1</accession>
<evidence type="ECO:0000313" key="2">
    <source>
        <dbReference type="EMBL" id="KAF5728650.1"/>
    </source>
</evidence>
<comment type="caution">
    <text evidence="2">The sequence shown here is derived from an EMBL/GenBank/DDBJ whole genome shotgun (WGS) entry which is preliminary data.</text>
</comment>
<protein>
    <submittedName>
        <fullName evidence="2">Uncharacterized protein</fullName>
    </submittedName>
</protein>
<dbReference type="InParanoid" id="A0A7J7C3C1"/>
<dbReference type="AlphaFoldDB" id="A0A7J7C3C1"/>
<organism evidence="2 3">
    <name type="scientific">Tripterygium wilfordii</name>
    <name type="common">Thunder God vine</name>
    <dbReference type="NCBI Taxonomy" id="458696"/>
    <lineage>
        <taxon>Eukaryota</taxon>
        <taxon>Viridiplantae</taxon>
        <taxon>Streptophyta</taxon>
        <taxon>Embryophyta</taxon>
        <taxon>Tracheophyta</taxon>
        <taxon>Spermatophyta</taxon>
        <taxon>Magnoliopsida</taxon>
        <taxon>eudicotyledons</taxon>
        <taxon>Gunneridae</taxon>
        <taxon>Pentapetalae</taxon>
        <taxon>rosids</taxon>
        <taxon>fabids</taxon>
        <taxon>Celastrales</taxon>
        <taxon>Celastraceae</taxon>
        <taxon>Tripterygium</taxon>
    </lineage>
</organism>
<dbReference type="Proteomes" id="UP000593562">
    <property type="component" value="Unassembled WGS sequence"/>
</dbReference>
<proteinExistence type="predicted"/>
<keyword evidence="3" id="KW-1185">Reference proteome</keyword>
<reference evidence="2 3" key="1">
    <citation type="journal article" date="2020" name="Nat. Commun.">
        <title>Genome of Tripterygium wilfordii and identification of cytochrome P450 involved in triptolide biosynthesis.</title>
        <authorList>
            <person name="Tu L."/>
            <person name="Su P."/>
            <person name="Zhang Z."/>
            <person name="Gao L."/>
            <person name="Wang J."/>
            <person name="Hu T."/>
            <person name="Zhou J."/>
            <person name="Zhang Y."/>
            <person name="Zhao Y."/>
            <person name="Liu Y."/>
            <person name="Song Y."/>
            <person name="Tong Y."/>
            <person name="Lu Y."/>
            <person name="Yang J."/>
            <person name="Xu C."/>
            <person name="Jia M."/>
            <person name="Peters R.J."/>
            <person name="Huang L."/>
            <person name="Gao W."/>
        </authorList>
    </citation>
    <scope>NUCLEOTIDE SEQUENCE [LARGE SCALE GENOMIC DNA]</scope>
    <source>
        <strain evidence="3">cv. XIE 37</strain>
        <tissue evidence="2">Leaf</tissue>
    </source>
</reference>
<name>A0A7J7C3C1_TRIWF</name>